<evidence type="ECO:0000313" key="3">
    <source>
        <dbReference type="Proteomes" id="UP000185568"/>
    </source>
</evidence>
<protein>
    <submittedName>
        <fullName evidence="2">Uncharacterized protein</fullName>
    </submittedName>
</protein>
<organism evidence="2 3">
    <name type="scientific">Domibacillus antri</name>
    <dbReference type="NCBI Taxonomy" id="1714264"/>
    <lineage>
        <taxon>Bacteria</taxon>
        <taxon>Bacillati</taxon>
        <taxon>Bacillota</taxon>
        <taxon>Bacilli</taxon>
        <taxon>Bacillales</taxon>
        <taxon>Bacillaceae</taxon>
        <taxon>Domibacillus</taxon>
    </lineage>
</organism>
<gene>
    <name evidence="2" type="ORF">BTO30_07175</name>
</gene>
<dbReference type="OrthoDB" id="2968317at2"/>
<dbReference type="EMBL" id="MSDU01000013">
    <property type="protein sequence ID" value="OLN22919.1"/>
    <property type="molecule type" value="Genomic_DNA"/>
</dbReference>
<dbReference type="Proteomes" id="UP000185568">
    <property type="component" value="Unassembled WGS sequence"/>
</dbReference>
<sequence>MRKRFLSLFLSAIFLISMSVPVYAYEEDIWEEPTGTPYEMLEKEGITLKHFIITYKPKRLKTGYYSAVSSSGEIIRFQQEDIEIEMNVGDRVRSYWQDDQLNLVEYLEPELIDYKVSRIWNEYNVTYYEGISEEHGGIIFTNDNIIGSDIKAGDVVAAEFDWNFIENGLINVHKKG</sequence>
<dbReference type="AlphaFoldDB" id="A0A1Q8Q6G2"/>
<comment type="caution">
    <text evidence="2">The sequence shown here is derived from an EMBL/GenBank/DDBJ whole genome shotgun (WGS) entry which is preliminary data.</text>
</comment>
<feature type="signal peptide" evidence="1">
    <location>
        <begin position="1"/>
        <end position="24"/>
    </location>
</feature>
<name>A0A1Q8Q6G2_9BACI</name>
<keyword evidence="1" id="KW-0732">Signal</keyword>
<accession>A0A1Q8Q6G2</accession>
<evidence type="ECO:0000313" key="2">
    <source>
        <dbReference type="EMBL" id="OLN22919.1"/>
    </source>
</evidence>
<proteinExistence type="predicted"/>
<feature type="chain" id="PRO_5012480520" evidence="1">
    <location>
        <begin position="25"/>
        <end position="176"/>
    </location>
</feature>
<evidence type="ECO:0000256" key="1">
    <source>
        <dbReference type="SAM" id="SignalP"/>
    </source>
</evidence>
<reference evidence="2 3" key="1">
    <citation type="submission" date="2016-12" db="EMBL/GenBank/DDBJ databases">
        <title>Domibacillus antri genome sequencing.</title>
        <authorList>
            <person name="Verma A."/>
            <person name="Krishnamurthi S."/>
        </authorList>
    </citation>
    <scope>NUCLEOTIDE SEQUENCE [LARGE SCALE GENOMIC DNA]</scope>
    <source>
        <strain evidence="2 3">XD80</strain>
    </source>
</reference>
<keyword evidence="3" id="KW-1185">Reference proteome</keyword>
<dbReference type="RefSeq" id="WP_075398048.1">
    <property type="nucleotide sequence ID" value="NZ_MSDU01000013.1"/>
</dbReference>